<proteinExistence type="predicted"/>
<organism evidence="3 4">
    <name type="scientific">Aureobasidium pullulans</name>
    <name type="common">Black yeast</name>
    <name type="synonym">Pullularia pullulans</name>
    <dbReference type="NCBI Taxonomy" id="5580"/>
    <lineage>
        <taxon>Eukaryota</taxon>
        <taxon>Fungi</taxon>
        <taxon>Dikarya</taxon>
        <taxon>Ascomycota</taxon>
        <taxon>Pezizomycotina</taxon>
        <taxon>Dothideomycetes</taxon>
        <taxon>Dothideomycetidae</taxon>
        <taxon>Dothideales</taxon>
        <taxon>Saccotheciaceae</taxon>
        <taxon>Aureobasidium</taxon>
    </lineage>
</organism>
<name>A0A4S9JP09_AURPU</name>
<keyword evidence="2" id="KW-0732">Signal</keyword>
<evidence type="ECO:0000313" key="4">
    <source>
        <dbReference type="Proteomes" id="UP000306584"/>
    </source>
</evidence>
<feature type="region of interest" description="Disordered" evidence="1">
    <location>
        <begin position="157"/>
        <end position="227"/>
    </location>
</feature>
<accession>A0A4S9JP09</accession>
<feature type="chain" id="PRO_5020477857" evidence="2">
    <location>
        <begin position="22"/>
        <end position="400"/>
    </location>
</feature>
<reference evidence="3 4" key="1">
    <citation type="submission" date="2018-10" db="EMBL/GenBank/DDBJ databases">
        <title>Fifty Aureobasidium pullulans genomes reveal a recombining polyextremotolerant generalist.</title>
        <authorList>
            <person name="Gostincar C."/>
            <person name="Turk M."/>
            <person name="Zajc J."/>
            <person name="Gunde-Cimerman N."/>
        </authorList>
    </citation>
    <scope>NUCLEOTIDE SEQUENCE [LARGE SCALE GENOMIC DNA]</scope>
    <source>
        <strain evidence="3 4">EXF-6604</strain>
    </source>
</reference>
<feature type="signal peptide" evidence="2">
    <location>
        <begin position="1"/>
        <end position="21"/>
    </location>
</feature>
<sequence>MFIPTGSAVLSALSTLSGLAAIPTQHPSSSSDVALNPHDVVISSQTPVGRLTSSCHQPLLGLRQCTRYMVYDDSFRGQAAAKTTMSSKPTETPGDDTEDEMVTVTVDAPEVTVTVDAPEVIVTVTTTEESETVWEDVITTVHVTSTVDLPEVTVTETAKASTTIDEPRAPAERIRPHPKTSATPSTKRAKPSSSASSPASKKTSSFSDRRSKKPKTTSASAVASTAVTSSASAPVSSLVPWRDSLNQCGWNVICFASNFKKIRDANVDAEVVPSNDDAVLPRTQIDVHSTFDPWNPDMPLRSLYAQASSASSASVSASSTASATSDSSLPFLDDFTIAWTAPPSPAPTTMGTVVKVNIVVEATQSATTQSLDWEDKVDDSFENRNWFVPKNFTLHGSRTV</sequence>
<dbReference type="EMBL" id="QZBD01000873">
    <property type="protein sequence ID" value="THY03648.1"/>
    <property type="molecule type" value="Genomic_DNA"/>
</dbReference>
<comment type="caution">
    <text evidence="3">The sequence shown here is derived from an EMBL/GenBank/DDBJ whole genome shotgun (WGS) entry which is preliminary data.</text>
</comment>
<feature type="compositionally biased region" description="Basic and acidic residues" evidence="1">
    <location>
        <begin position="165"/>
        <end position="175"/>
    </location>
</feature>
<protein>
    <submittedName>
        <fullName evidence="3">Uncharacterized protein</fullName>
    </submittedName>
</protein>
<dbReference type="AlphaFoldDB" id="A0A4S9JP09"/>
<evidence type="ECO:0000256" key="1">
    <source>
        <dbReference type="SAM" id="MobiDB-lite"/>
    </source>
</evidence>
<feature type="compositionally biased region" description="Polar residues" evidence="1">
    <location>
        <begin position="81"/>
        <end position="90"/>
    </location>
</feature>
<evidence type="ECO:0000313" key="3">
    <source>
        <dbReference type="EMBL" id="THY03648.1"/>
    </source>
</evidence>
<evidence type="ECO:0000256" key="2">
    <source>
        <dbReference type="SAM" id="SignalP"/>
    </source>
</evidence>
<feature type="region of interest" description="Disordered" evidence="1">
    <location>
        <begin position="79"/>
        <end position="98"/>
    </location>
</feature>
<dbReference type="Proteomes" id="UP000306584">
    <property type="component" value="Unassembled WGS sequence"/>
</dbReference>
<gene>
    <name evidence="3" type="ORF">D6D01_10191</name>
</gene>
<feature type="compositionally biased region" description="Low complexity" evidence="1">
    <location>
        <begin position="216"/>
        <end position="227"/>
    </location>
</feature>
<feature type="compositionally biased region" description="Low complexity" evidence="1">
    <location>
        <begin position="183"/>
        <end position="205"/>
    </location>
</feature>